<proteinExistence type="predicted"/>
<organism evidence="2 3">
    <name type="scientific">Devosia pacifica</name>
    <dbReference type="NCBI Taxonomy" id="1335967"/>
    <lineage>
        <taxon>Bacteria</taxon>
        <taxon>Pseudomonadati</taxon>
        <taxon>Pseudomonadota</taxon>
        <taxon>Alphaproteobacteria</taxon>
        <taxon>Hyphomicrobiales</taxon>
        <taxon>Devosiaceae</taxon>
        <taxon>Devosia</taxon>
    </lineage>
</organism>
<comment type="caution">
    <text evidence="2">The sequence shown here is derived from an EMBL/GenBank/DDBJ whole genome shotgun (WGS) entry which is preliminary data.</text>
</comment>
<gene>
    <name evidence="2" type="ORF">GCM10007989_06820</name>
</gene>
<feature type="compositionally biased region" description="Basic and acidic residues" evidence="1">
    <location>
        <begin position="17"/>
        <end position="42"/>
    </location>
</feature>
<dbReference type="EMBL" id="BMZE01000001">
    <property type="protein sequence ID" value="GHA14757.1"/>
    <property type="molecule type" value="Genomic_DNA"/>
</dbReference>
<protein>
    <submittedName>
        <fullName evidence="2">Uncharacterized protein</fullName>
    </submittedName>
</protein>
<evidence type="ECO:0000313" key="2">
    <source>
        <dbReference type="EMBL" id="GHA14757.1"/>
    </source>
</evidence>
<dbReference type="AlphaFoldDB" id="A0A918VQ38"/>
<dbReference type="RefSeq" id="WP_189423436.1">
    <property type="nucleotide sequence ID" value="NZ_BMZE01000001.1"/>
</dbReference>
<name>A0A918VQ38_9HYPH</name>
<sequence>MQTIAMSPISAGTAASHNDRRRDNTPARKPSEPARPEDEARPLDNPPPLPVPLALDTIEHASAAFTAALLANELVPHEIGWPSSAAQERSWLAPDSELRLRDRKI</sequence>
<accession>A0A918VQ38</accession>
<reference evidence="2" key="2">
    <citation type="submission" date="2020-09" db="EMBL/GenBank/DDBJ databases">
        <authorList>
            <person name="Sun Q."/>
            <person name="Kim S."/>
        </authorList>
    </citation>
    <scope>NUCLEOTIDE SEQUENCE</scope>
    <source>
        <strain evidence="2">KCTC 32437</strain>
    </source>
</reference>
<reference evidence="2" key="1">
    <citation type="journal article" date="2014" name="Int. J. Syst. Evol. Microbiol.">
        <title>Complete genome sequence of Corynebacterium casei LMG S-19264T (=DSM 44701T), isolated from a smear-ripened cheese.</title>
        <authorList>
            <consortium name="US DOE Joint Genome Institute (JGI-PGF)"/>
            <person name="Walter F."/>
            <person name="Albersmeier A."/>
            <person name="Kalinowski J."/>
            <person name="Ruckert C."/>
        </authorList>
    </citation>
    <scope>NUCLEOTIDE SEQUENCE</scope>
    <source>
        <strain evidence="2">KCTC 32437</strain>
    </source>
</reference>
<feature type="region of interest" description="Disordered" evidence="1">
    <location>
        <begin position="1"/>
        <end position="51"/>
    </location>
</feature>
<evidence type="ECO:0000313" key="3">
    <source>
        <dbReference type="Proteomes" id="UP000646579"/>
    </source>
</evidence>
<keyword evidence="3" id="KW-1185">Reference proteome</keyword>
<dbReference type="Proteomes" id="UP000646579">
    <property type="component" value="Unassembled WGS sequence"/>
</dbReference>
<evidence type="ECO:0000256" key="1">
    <source>
        <dbReference type="SAM" id="MobiDB-lite"/>
    </source>
</evidence>